<keyword evidence="3" id="KW-0540">Nuclease</keyword>
<evidence type="ECO:0000256" key="4">
    <source>
        <dbReference type="ARBA" id="ARBA00022723"/>
    </source>
</evidence>
<evidence type="ECO:0000256" key="7">
    <source>
        <dbReference type="ARBA" id="ARBA00038093"/>
    </source>
</evidence>
<evidence type="ECO:0000256" key="6">
    <source>
        <dbReference type="ARBA" id="ARBA00022842"/>
    </source>
</evidence>
<dbReference type="GO" id="GO:0046872">
    <property type="term" value="F:metal ion binding"/>
    <property type="evidence" value="ECO:0007669"/>
    <property type="project" value="UniProtKB-KW"/>
</dbReference>
<keyword evidence="5" id="KW-0378">Hydrolase</keyword>
<dbReference type="Pfam" id="PF01850">
    <property type="entry name" value="PIN"/>
    <property type="match status" value="1"/>
</dbReference>
<dbReference type="InterPro" id="IPR050556">
    <property type="entry name" value="Type_II_TA_system_RNase"/>
</dbReference>
<dbReference type="AlphaFoldDB" id="A0A0G0UBJ6"/>
<accession>A0A0G0UBJ6</accession>
<evidence type="ECO:0000259" key="8">
    <source>
        <dbReference type="Pfam" id="PF01850"/>
    </source>
</evidence>
<dbReference type="CDD" id="cd18753">
    <property type="entry name" value="PIN_VapC4-5_FitB-like"/>
    <property type="match status" value="1"/>
</dbReference>
<organism evidence="9 10">
    <name type="scientific">Candidatus Woesebacteria bacterium GW2011_GWB1_41_10</name>
    <dbReference type="NCBI Taxonomy" id="1618577"/>
    <lineage>
        <taxon>Bacteria</taxon>
        <taxon>Candidatus Woeseibacteriota</taxon>
    </lineage>
</organism>
<comment type="caution">
    <text evidence="9">The sequence shown here is derived from an EMBL/GenBank/DDBJ whole genome shotgun (WGS) entry which is preliminary data.</text>
</comment>
<evidence type="ECO:0000256" key="1">
    <source>
        <dbReference type="ARBA" id="ARBA00001946"/>
    </source>
</evidence>
<sequence length="132" mass="14677">MNSVFLDTNAYSQYNLGDKKVKKALEISEVIYFPTIAIGELYAGFLNGTSFEKNRAILMDFVSDPKVEVVEVQIKTSLIYGNIYSELKKGGTPVSSNDVWIAACAIETGSTIITYDKHFLKIPGVKVWKSLQ</sequence>
<evidence type="ECO:0000256" key="2">
    <source>
        <dbReference type="ARBA" id="ARBA00022649"/>
    </source>
</evidence>
<dbReference type="GO" id="GO:0004518">
    <property type="term" value="F:nuclease activity"/>
    <property type="evidence" value="ECO:0007669"/>
    <property type="project" value="UniProtKB-KW"/>
</dbReference>
<comment type="cofactor">
    <cofactor evidence="1">
        <name>Mg(2+)</name>
        <dbReference type="ChEBI" id="CHEBI:18420"/>
    </cofactor>
</comment>
<gene>
    <name evidence="9" type="ORF">UU32_C0017G0006</name>
</gene>
<evidence type="ECO:0000256" key="5">
    <source>
        <dbReference type="ARBA" id="ARBA00022801"/>
    </source>
</evidence>
<comment type="similarity">
    <text evidence="7">Belongs to the PINc/VapC protein family.</text>
</comment>
<evidence type="ECO:0000256" key="3">
    <source>
        <dbReference type="ARBA" id="ARBA00022722"/>
    </source>
</evidence>
<keyword evidence="6" id="KW-0460">Magnesium</keyword>
<dbReference type="PANTHER" id="PTHR33653">
    <property type="entry name" value="RIBONUCLEASE VAPC2"/>
    <property type="match status" value="1"/>
</dbReference>
<protein>
    <submittedName>
        <fullName evidence="9">PilT protein domain protein</fullName>
    </submittedName>
</protein>
<dbReference type="PANTHER" id="PTHR33653:SF1">
    <property type="entry name" value="RIBONUCLEASE VAPC2"/>
    <property type="match status" value="1"/>
</dbReference>
<reference evidence="9 10" key="1">
    <citation type="journal article" date="2015" name="Nature">
        <title>rRNA introns, odd ribosomes, and small enigmatic genomes across a large radiation of phyla.</title>
        <authorList>
            <person name="Brown C.T."/>
            <person name="Hug L.A."/>
            <person name="Thomas B.C."/>
            <person name="Sharon I."/>
            <person name="Castelle C.J."/>
            <person name="Singh A."/>
            <person name="Wilkins M.J."/>
            <person name="Williams K.H."/>
            <person name="Banfield J.F."/>
        </authorList>
    </citation>
    <scope>NUCLEOTIDE SEQUENCE [LARGE SCALE GENOMIC DNA]</scope>
</reference>
<dbReference type="Proteomes" id="UP000033858">
    <property type="component" value="Unassembled WGS sequence"/>
</dbReference>
<name>A0A0G0UBJ6_9BACT</name>
<evidence type="ECO:0000313" key="9">
    <source>
        <dbReference type="EMBL" id="KKR86333.1"/>
    </source>
</evidence>
<keyword evidence="4" id="KW-0479">Metal-binding</keyword>
<dbReference type="SUPFAM" id="SSF88723">
    <property type="entry name" value="PIN domain-like"/>
    <property type="match status" value="1"/>
</dbReference>
<dbReference type="EMBL" id="LCAE01000017">
    <property type="protein sequence ID" value="KKR86333.1"/>
    <property type="molecule type" value="Genomic_DNA"/>
</dbReference>
<dbReference type="InterPro" id="IPR002716">
    <property type="entry name" value="PIN_dom"/>
</dbReference>
<feature type="domain" description="PIN" evidence="8">
    <location>
        <begin position="4"/>
        <end position="123"/>
    </location>
</feature>
<keyword evidence="2" id="KW-1277">Toxin-antitoxin system</keyword>
<dbReference type="InterPro" id="IPR029060">
    <property type="entry name" value="PIN-like_dom_sf"/>
</dbReference>
<proteinExistence type="inferred from homology"/>
<dbReference type="Gene3D" id="3.40.50.1010">
    <property type="entry name" value="5'-nuclease"/>
    <property type="match status" value="1"/>
</dbReference>
<dbReference type="GO" id="GO:0016787">
    <property type="term" value="F:hydrolase activity"/>
    <property type="evidence" value="ECO:0007669"/>
    <property type="project" value="UniProtKB-KW"/>
</dbReference>
<evidence type="ECO:0000313" key="10">
    <source>
        <dbReference type="Proteomes" id="UP000033858"/>
    </source>
</evidence>